<gene>
    <name evidence="1" type="ORF">UFOVP169_25</name>
</gene>
<accession>A0A6J7WAZ1</accession>
<reference evidence="1" key="1">
    <citation type="submission" date="2020-05" db="EMBL/GenBank/DDBJ databases">
        <authorList>
            <person name="Chiriac C."/>
            <person name="Salcher M."/>
            <person name="Ghai R."/>
            <person name="Kavagutti S V."/>
        </authorList>
    </citation>
    <scope>NUCLEOTIDE SEQUENCE</scope>
</reference>
<dbReference type="EMBL" id="LR798219">
    <property type="protein sequence ID" value="CAB5194657.1"/>
    <property type="molecule type" value="Genomic_DNA"/>
</dbReference>
<sequence>MTYRQLIEAALVAVIDAVENDDSDAGLASAEKAIALLKTYLYEVDTCTR</sequence>
<proteinExistence type="predicted"/>
<evidence type="ECO:0000313" key="1">
    <source>
        <dbReference type="EMBL" id="CAB5194657.1"/>
    </source>
</evidence>
<name>A0A6J7WAZ1_9CAUD</name>
<organism evidence="1">
    <name type="scientific">uncultured Caudovirales phage</name>
    <dbReference type="NCBI Taxonomy" id="2100421"/>
    <lineage>
        <taxon>Viruses</taxon>
        <taxon>Duplodnaviria</taxon>
        <taxon>Heunggongvirae</taxon>
        <taxon>Uroviricota</taxon>
        <taxon>Caudoviricetes</taxon>
        <taxon>Peduoviridae</taxon>
        <taxon>Maltschvirus</taxon>
        <taxon>Maltschvirus maltsch</taxon>
    </lineage>
</organism>
<protein>
    <submittedName>
        <fullName evidence="1">Uncharacterized protein</fullName>
    </submittedName>
</protein>